<dbReference type="Proteomes" id="UP000332933">
    <property type="component" value="Unassembled WGS sequence"/>
</dbReference>
<dbReference type="OrthoDB" id="57745at2759"/>
<gene>
    <name evidence="3" type="primary">Aste57867_21756</name>
    <name evidence="2" type="ORF">As57867_021687</name>
    <name evidence="3" type="ORF">ASTE57867_21756</name>
</gene>
<name>A0A485LID5_9STRA</name>
<dbReference type="PANTHER" id="PTHR31827">
    <property type="entry name" value="EMB|CAB89363.1"/>
    <property type="match status" value="1"/>
</dbReference>
<sequence>MMVPCLFAGCTLAAVDGSIKCTLHKSRQVCRVPSCCNIVYARGKCVRHGGRKQCRHVACTASAHRGDFCANHGGIKRLCSVDGCTTQAHARRLCVRHGGGRQCRADACVRHAKVAGYCSHHKPAPTEMPWTSPAEIDVCWSALASEGIDDDWSAVDALILDAMLQSI</sequence>
<protein>
    <submittedName>
        <fullName evidence="3">Aste57867_21756 protein</fullName>
    </submittedName>
</protein>
<accession>A0A485LID5</accession>
<keyword evidence="4" id="KW-1185">Reference proteome</keyword>
<dbReference type="InterPro" id="IPR056866">
    <property type="entry name" value="Znf_WRKY19"/>
</dbReference>
<feature type="domain" description="WRKY19-like zinc finger" evidence="1">
    <location>
        <begin position="76"/>
        <end position="99"/>
    </location>
</feature>
<evidence type="ECO:0000313" key="3">
    <source>
        <dbReference type="EMBL" id="VFT98425.1"/>
    </source>
</evidence>
<reference evidence="2" key="2">
    <citation type="submission" date="2019-06" db="EMBL/GenBank/DDBJ databases">
        <title>Genomics analysis of Aphanomyces spp. identifies a new class of oomycete effector associated with host adaptation.</title>
        <authorList>
            <person name="Gaulin E."/>
        </authorList>
    </citation>
    <scope>NUCLEOTIDE SEQUENCE</scope>
    <source>
        <strain evidence="2">CBS 578.67</strain>
    </source>
</reference>
<dbReference type="PANTHER" id="PTHR31827:SF1">
    <property type="entry name" value="EMB|CAB89363.1"/>
    <property type="match status" value="1"/>
</dbReference>
<proteinExistence type="predicted"/>
<evidence type="ECO:0000313" key="4">
    <source>
        <dbReference type="Proteomes" id="UP000332933"/>
    </source>
</evidence>
<dbReference type="EMBL" id="CAADRA010007027">
    <property type="protein sequence ID" value="VFT98425.1"/>
    <property type="molecule type" value="Genomic_DNA"/>
</dbReference>
<reference evidence="3 4" key="1">
    <citation type="submission" date="2019-03" db="EMBL/GenBank/DDBJ databases">
        <authorList>
            <person name="Gaulin E."/>
            <person name="Dumas B."/>
        </authorList>
    </citation>
    <scope>NUCLEOTIDE SEQUENCE [LARGE SCALE GENOMIC DNA]</scope>
    <source>
        <strain evidence="3">CBS 568.67</strain>
    </source>
</reference>
<dbReference type="AlphaFoldDB" id="A0A485LID5"/>
<dbReference type="Pfam" id="PF24906">
    <property type="entry name" value="Zf_WRKY19"/>
    <property type="match status" value="1"/>
</dbReference>
<dbReference type="EMBL" id="VJMH01007001">
    <property type="protein sequence ID" value="KAF0686428.1"/>
    <property type="molecule type" value="Genomic_DNA"/>
</dbReference>
<organism evidence="3 4">
    <name type="scientific">Aphanomyces stellatus</name>
    <dbReference type="NCBI Taxonomy" id="120398"/>
    <lineage>
        <taxon>Eukaryota</taxon>
        <taxon>Sar</taxon>
        <taxon>Stramenopiles</taxon>
        <taxon>Oomycota</taxon>
        <taxon>Saprolegniomycetes</taxon>
        <taxon>Saprolegniales</taxon>
        <taxon>Verrucalvaceae</taxon>
        <taxon>Aphanomyces</taxon>
    </lineage>
</organism>
<evidence type="ECO:0000259" key="1">
    <source>
        <dbReference type="Pfam" id="PF24906"/>
    </source>
</evidence>
<evidence type="ECO:0000313" key="2">
    <source>
        <dbReference type="EMBL" id="KAF0686428.1"/>
    </source>
</evidence>